<feature type="domain" description="Mycothiol-dependent maleylpyruvate isomerase metal-binding" evidence="1">
    <location>
        <begin position="29"/>
        <end position="169"/>
    </location>
</feature>
<dbReference type="InterPro" id="IPR034660">
    <property type="entry name" value="DinB/YfiT-like"/>
</dbReference>
<keyword evidence="2" id="KW-0413">Isomerase</keyword>
<dbReference type="SUPFAM" id="SSF109854">
    <property type="entry name" value="DinB/YfiT-like putative metalloenzymes"/>
    <property type="match status" value="1"/>
</dbReference>
<gene>
    <name evidence="2" type="ORF">GCM10009737_17450</name>
</gene>
<organism evidence="2 3">
    <name type="scientific">Nocardioides lentus</name>
    <dbReference type="NCBI Taxonomy" id="338077"/>
    <lineage>
        <taxon>Bacteria</taxon>
        <taxon>Bacillati</taxon>
        <taxon>Actinomycetota</taxon>
        <taxon>Actinomycetes</taxon>
        <taxon>Propionibacteriales</taxon>
        <taxon>Nocardioidaceae</taxon>
        <taxon>Nocardioides</taxon>
    </lineage>
</organism>
<protein>
    <submittedName>
        <fullName evidence="2">Maleylpyruvate isomerase N-terminal domain-containing protein</fullName>
    </submittedName>
</protein>
<dbReference type="Gene3D" id="1.20.120.450">
    <property type="entry name" value="dinb family like domain"/>
    <property type="match status" value="1"/>
</dbReference>
<reference evidence="2 3" key="1">
    <citation type="journal article" date="2019" name="Int. J. Syst. Evol. Microbiol.">
        <title>The Global Catalogue of Microorganisms (GCM) 10K type strain sequencing project: providing services to taxonomists for standard genome sequencing and annotation.</title>
        <authorList>
            <consortium name="The Broad Institute Genomics Platform"/>
            <consortium name="The Broad Institute Genome Sequencing Center for Infectious Disease"/>
            <person name="Wu L."/>
            <person name="Ma J."/>
        </authorList>
    </citation>
    <scope>NUCLEOTIDE SEQUENCE [LARGE SCALE GENOMIC DNA]</scope>
    <source>
        <strain evidence="2 3">JCM 14046</strain>
    </source>
</reference>
<keyword evidence="3" id="KW-1185">Reference proteome</keyword>
<proteinExistence type="predicted"/>
<sequence>MARVRRGPRRPRPRHVVVSPARTLAATYDGIGRVVDGLADADLARPTRAAGWTVRDLLLHLLLDAQRALVTVGSPADSAPDRDRFDYWRGFHPRRGDGGRAHAELVRRVAAAYGDTALRALWRDTAPAAAHAVAVAHPDDLVTTQGHVLSVADLASTLVVEACVHHLDLVVELPDAPGPPDDALAETRTVLDGLLGRAFPAAWDARRVVLVGTGRVEPTAAEAAGLADLGVPVDALPLLG</sequence>
<name>A0ABN2PB07_9ACTN</name>
<dbReference type="Proteomes" id="UP001501612">
    <property type="component" value="Unassembled WGS sequence"/>
</dbReference>
<accession>A0ABN2PB07</accession>
<evidence type="ECO:0000259" key="1">
    <source>
        <dbReference type="Pfam" id="PF11716"/>
    </source>
</evidence>
<evidence type="ECO:0000313" key="3">
    <source>
        <dbReference type="Proteomes" id="UP001501612"/>
    </source>
</evidence>
<comment type="caution">
    <text evidence="2">The sequence shown here is derived from an EMBL/GenBank/DDBJ whole genome shotgun (WGS) entry which is preliminary data.</text>
</comment>
<dbReference type="InterPro" id="IPR024344">
    <property type="entry name" value="MDMPI_metal-binding"/>
</dbReference>
<evidence type="ECO:0000313" key="2">
    <source>
        <dbReference type="EMBL" id="GAA1916506.1"/>
    </source>
</evidence>
<dbReference type="GO" id="GO:0016853">
    <property type="term" value="F:isomerase activity"/>
    <property type="evidence" value="ECO:0007669"/>
    <property type="project" value="UniProtKB-KW"/>
</dbReference>
<dbReference type="EMBL" id="BAAAMY010000004">
    <property type="protein sequence ID" value="GAA1916506.1"/>
    <property type="molecule type" value="Genomic_DNA"/>
</dbReference>
<dbReference type="Pfam" id="PF11716">
    <property type="entry name" value="MDMPI_N"/>
    <property type="match status" value="1"/>
</dbReference>